<dbReference type="GO" id="GO:0006412">
    <property type="term" value="P:translation"/>
    <property type="evidence" value="ECO:0007669"/>
    <property type="project" value="UniProtKB-UniRule"/>
</dbReference>
<comment type="catalytic activity">
    <reaction evidence="4 6">
        <text>L-aspartyl-tRNA(Asn) + L-glutamine + ATP + H2O = L-asparaginyl-tRNA(Asn) + L-glutamate + ADP + phosphate + 2 H(+)</text>
        <dbReference type="Rhea" id="RHEA:14513"/>
        <dbReference type="Rhea" id="RHEA-COMP:9674"/>
        <dbReference type="Rhea" id="RHEA-COMP:9677"/>
        <dbReference type="ChEBI" id="CHEBI:15377"/>
        <dbReference type="ChEBI" id="CHEBI:15378"/>
        <dbReference type="ChEBI" id="CHEBI:29985"/>
        <dbReference type="ChEBI" id="CHEBI:30616"/>
        <dbReference type="ChEBI" id="CHEBI:43474"/>
        <dbReference type="ChEBI" id="CHEBI:58359"/>
        <dbReference type="ChEBI" id="CHEBI:78515"/>
        <dbReference type="ChEBI" id="CHEBI:78516"/>
        <dbReference type="ChEBI" id="CHEBI:456216"/>
    </reaction>
</comment>
<proteinExistence type="inferred from homology"/>
<name>A0A0F5PNT6_9THEO</name>
<comment type="similarity">
    <text evidence="1 6">Belongs to the GatC family.</text>
</comment>
<dbReference type="GO" id="GO:0050566">
    <property type="term" value="F:asparaginyl-tRNA synthase (glutamine-hydrolyzing) activity"/>
    <property type="evidence" value="ECO:0007669"/>
    <property type="project" value="RHEA"/>
</dbReference>
<dbReference type="GO" id="GO:0005524">
    <property type="term" value="F:ATP binding"/>
    <property type="evidence" value="ECO:0007669"/>
    <property type="project" value="UniProtKB-KW"/>
</dbReference>
<reference evidence="8" key="3">
    <citation type="submission" date="2015-02" db="EMBL/GenBank/DDBJ databases">
        <title>Genome analysis of three genomes within the thermophilic hydrogenogenic bacterial species Caldanaerobacter subterraneus.</title>
        <authorList>
            <person name="Sant'Anna F.H."/>
            <person name="Lebedinsky A."/>
            <person name="Sokolova T."/>
            <person name="Robb F.T."/>
            <person name="Gonzalez J.M."/>
        </authorList>
    </citation>
    <scope>NUCLEOTIDE SEQUENCE [LARGE SCALE GENOMIC DNA]</scope>
    <source>
        <strain evidence="8">DSM 12653</strain>
    </source>
</reference>
<keyword evidence="6" id="KW-0547">Nucleotide-binding</keyword>
<dbReference type="GO" id="GO:0070681">
    <property type="term" value="P:glutaminyl-tRNAGln biosynthesis via transamidation"/>
    <property type="evidence" value="ECO:0007669"/>
    <property type="project" value="TreeGrafter"/>
</dbReference>
<keyword evidence="6" id="KW-0648">Protein biosynthesis</keyword>
<dbReference type="Gene3D" id="1.10.20.60">
    <property type="entry name" value="Glu-tRNAGln amidotransferase C subunit, N-terminal domain"/>
    <property type="match status" value="1"/>
</dbReference>
<evidence type="ECO:0000256" key="6">
    <source>
        <dbReference type="HAMAP-Rule" id="MF_00122"/>
    </source>
</evidence>
<organism evidence="7 8">
    <name type="scientific">Caldanaerobacter subterraneus subsp. pacificus DSM 12653</name>
    <dbReference type="NCBI Taxonomy" id="391606"/>
    <lineage>
        <taxon>Bacteria</taxon>
        <taxon>Bacillati</taxon>
        <taxon>Bacillota</taxon>
        <taxon>Clostridia</taxon>
        <taxon>Thermoanaerobacterales</taxon>
        <taxon>Thermoanaerobacteraceae</taxon>
        <taxon>Caldanaerobacter</taxon>
    </lineage>
</organism>
<comment type="caution">
    <text evidence="7">The sequence shown here is derived from an EMBL/GenBank/DDBJ whole genome shotgun (WGS) entry which is preliminary data.</text>
</comment>
<keyword evidence="7" id="KW-0808">Transferase</keyword>
<dbReference type="EMBL" id="ABXP02000037">
    <property type="protein sequence ID" value="KKC30327.1"/>
    <property type="molecule type" value="Genomic_DNA"/>
</dbReference>
<protein>
    <recommendedName>
        <fullName evidence="6">Aspartyl/glutamyl-tRNA(Asn/Gln) amidotransferase subunit C</fullName>
        <shortName evidence="6">Asp/Glu-ADT subunit C</shortName>
        <ecNumber evidence="6">6.3.5.-</ecNumber>
    </recommendedName>
</protein>
<evidence type="ECO:0000313" key="7">
    <source>
        <dbReference type="EMBL" id="KKC30327.1"/>
    </source>
</evidence>
<comment type="function">
    <text evidence="3 6">Allows the formation of correctly charged Asn-tRNA(Asn) or Gln-tRNA(Gln) through the transamidation of misacylated Asp-tRNA(Asn) or Glu-tRNA(Gln) in organisms which lack either or both of asparaginyl-tRNA or glutaminyl-tRNA synthetases. The reaction takes place in the presence of glutamine and ATP through an activated phospho-Asp-tRNA(Asn) or phospho-Glu-tRNA(Gln).</text>
</comment>
<reference evidence="7 8" key="1">
    <citation type="submission" date="2008-07" db="EMBL/GenBank/DDBJ databases">
        <authorList>
            <person name="Gonzalez J."/>
            <person name="Sokolova T."/>
            <person name="Ferriera S."/>
            <person name="Johnson J."/>
            <person name="Kravitz S."/>
            <person name="Beeson K."/>
            <person name="Sutton G."/>
            <person name="Rogers Y.-H."/>
            <person name="Friedman R."/>
            <person name="Frazier M."/>
            <person name="Venter J.C."/>
        </authorList>
    </citation>
    <scope>NUCLEOTIDE SEQUENCE [LARGE SCALE GENOMIC DNA]</scope>
    <source>
        <strain evidence="7 8">DSM 12653</strain>
    </source>
</reference>
<dbReference type="GO" id="GO:0006450">
    <property type="term" value="P:regulation of translational fidelity"/>
    <property type="evidence" value="ECO:0007669"/>
    <property type="project" value="InterPro"/>
</dbReference>
<dbReference type="NCBIfam" id="TIGR00135">
    <property type="entry name" value="gatC"/>
    <property type="match status" value="1"/>
</dbReference>
<keyword evidence="6" id="KW-0067">ATP-binding</keyword>
<dbReference type="InterPro" id="IPR036113">
    <property type="entry name" value="Asp/Glu-ADT_sf_sub_c"/>
</dbReference>
<evidence type="ECO:0000256" key="3">
    <source>
        <dbReference type="ARBA" id="ARBA00024799"/>
    </source>
</evidence>
<dbReference type="GO" id="GO:0050567">
    <property type="term" value="F:glutaminyl-tRNA synthase (glutamine-hydrolyzing) activity"/>
    <property type="evidence" value="ECO:0007669"/>
    <property type="project" value="UniProtKB-UniRule"/>
</dbReference>
<dbReference type="InterPro" id="IPR003837">
    <property type="entry name" value="GatC"/>
</dbReference>
<comment type="catalytic activity">
    <reaction evidence="5 6">
        <text>L-glutamyl-tRNA(Gln) + L-glutamine + ATP + H2O = L-glutaminyl-tRNA(Gln) + L-glutamate + ADP + phosphate + H(+)</text>
        <dbReference type="Rhea" id="RHEA:17521"/>
        <dbReference type="Rhea" id="RHEA-COMP:9681"/>
        <dbReference type="Rhea" id="RHEA-COMP:9684"/>
        <dbReference type="ChEBI" id="CHEBI:15377"/>
        <dbReference type="ChEBI" id="CHEBI:15378"/>
        <dbReference type="ChEBI" id="CHEBI:29985"/>
        <dbReference type="ChEBI" id="CHEBI:30616"/>
        <dbReference type="ChEBI" id="CHEBI:43474"/>
        <dbReference type="ChEBI" id="CHEBI:58359"/>
        <dbReference type="ChEBI" id="CHEBI:78520"/>
        <dbReference type="ChEBI" id="CHEBI:78521"/>
        <dbReference type="ChEBI" id="CHEBI:456216"/>
    </reaction>
</comment>
<dbReference type="RefSeq" id="WP_046159845.1">
    <property type="nucleotide sequence ID" value="NZ_ABXP02000037.1"/>
</dbReference>
<reference evidence="7 8" key="2">
    <citation type="journal article" date="2015" name="BMC Genomics">
        <title>Analysis of three genomes within the thermophilic bacterial species Caldanaerobacter subterraneus with a focus on carbon monoxide dehydrogenase evolution and hydrolase diversity.</title>
        <authorList>
            <person name="Sant'Anna F.H."/>
            <person name="Lebedinsky A.V."/>
            <person name="Sokolova T.G."/>
            <person name="Robb F.T."/>
            <person name="Gonzalez J.M."/>
        </authorList>
    </citation>
    <scope>NUCLEOTIDE SEQUENCE [LARGE SCALE GENOMIC DNA]</scope>
    <source>
        <strain evidence="7 8">DSM 12653</strain>
    </source>
</reference>
<accession>A0A0F5PNT6</accession>
<evidence type="ECO:0000256" key="2">
    <source>
        <dbReference type="ARBA" id="ARBA00011123"/>
    </source>
</evidence>
<dbReference type="Proteomes" id="UP000010146">
    <property type="component" value="Unassembled WGS sequence"/>
</dbReference>
<keyword evidence="6" id="KW-0436">Ligase</keyword>
<dbReference type="SUPFAM" id="SSF141000">
    <property type="entry name" value="Glu-tRNAGln amidotransferase C subunit"/>
    <property type="match status" value="1"/>
</dbReference>
<dbReference type="Pfam" id="PF02686">
    <property type="entry name" value="GatC"/>
    <property type="match status" value="1"/>
</dbReference>
<dbReference type="GO" id="GO:0016740">
    <property type="term" value="F:transferase activity"/>
    <property type="evidence" value="ECO:0007669"/>
    <property type="project" value="UniProtKB-KW"/>
</dbReference>
<evidence type="ECO:0000256" key="4">
    <source>
        <dbReference type="ARBA" id="ARBA00047380"/>
    </source>
</evidence>
<evidence type="ECO:0000256" key="5">
    <source>
        <dbReference type="ARBA" id="ARBA00047913"/>
    </source>
</evidence>
<dbReference type="HAMAP" id="MF_00122">
    <property type="entry name" value="GatC"/>
    <property type="match status" value="1"/>
</dbReference>
<dbReference type="PANTHER" id="PTHR15004:SF0">
    <property type="entry name" value="GLUTAMYL-TRNA(GLN) AMIDOTRANSFERASE SUBUNIT C, MITOCHONDRIAL"/>
    <property type="match status" value="1"/>
</dbReference>
<gene>
    <name evidence="6" type="primary">gatC</name>
    <name evidence="7" type="ORF">CDSM653_00626</name>
</gene>
<sequence>MAISKSEIEHIAKLARLKFTEEEIEAMAQELSKILDYVNKLNELDTENVEPTAHIVPIHNVFREDEVKPSMPREKVLMNAPFTEQRLLKVPKIIE</sequence>
<evidence type="ECO:0000256" key="1">
    <source>
        <dbReference type="ARBA" id="ARBA00010757"/>
    </source>
</evidence>
<dbReference type="EC" id="6.3.5.-" evidence="6"/>
<dbReference type="AlphaFoldDB" id="A0A0F5PNT6"/>
<evidence type="ECO:0000313" key="8">
    <source>
        <dbReference type="Proteomes" id="UP000010146"/>
    </source>
</evidence>
<dbReference type="PANTHER" id="PTHR15004">
    <property type="entry name" value="GLUTAMYL-TRNA(GLN) AMIDOTRANSFERASE SUBUNIT C, MITOCHONDRIAL"/>
    <property type="match status" value="1"/>
</dbReference>
<comment type="subunit">
    <text evidence="2 6">Heterotrimer of A, B and C subunits.</text>
</comment>